<gene>
    <name evidence="1" type="ORF">B1A74_06400</name>
</gene>
<dbReference type="OrthoDB" id="8532943at2"/>
<sequence>MAPTPQTGDRPEVAGLGPLALEDCLHEYPGKRRIFRARLADGRVVVAKFYLGRIAQWAEWRRGARGARRLEAAGVPAPALHHAGYCPQYRAWLLVLDLVEADTPWPPPGGDPGHEAHARLLTTLAEHHRAGVVQNDLNWLNFIPRDGKLYAIDGDRVRQRGAALGRRAALRHLQRLYASKTRVPEARIREGFRRYHELRGWDASEAELERFLRALRHARVRHARRVAHRAARGWKHYPRFRSDDLGIIHDRRSITREQAGEIARQLYAAGELPETPANNELRARRIDAPWQTLPALLRPALTRRVARRVWSHALTLRRLGLAVPRPVAVVAADCGMIWLVQEAIPDMHPLTDGGPPPGPEAAETLWAGLRDYGIRFRGRDPRMLGSDGRNLWILDPLPLAFARPRARGFLRAAQHDREWLLRVGEAR</sequence>
<dbReference type="EMBL" id="MUZR01000018">
    <property type="protein sequence ID" value="OOC10264.1"/>
    <property type="molecule type" value="Genomic_DNA"/>
</dbReference>
<proteinExistence type="predicted"/>
<evidence type="ECO:0000313" key="2">
    <source>
        <dbReference type="Proteomes" id="UP000189177"/>
    </source>
</evidence>
<keyword evidence="2" id="KW-1185">Reference proteome</keyword>
<dbReference type="STRING" id="252474.B1A74_06400"/>
<protein>
    <recommendedName>
        <fullName evidence="3">Serine/threonine protein kinase</fullName>
    </recommendedName>
</protein>
<evidence type="ECO:0000313" key="1">
    <source>
        <dbReference type="EMBL" id="OOC10264.1"/>
    </source>
</evidence>
<name>A0A1V2ZYT0_9GAMM</name>
<dbReference type="AlphaFoldDB" id="A0A1V2ZYT0"/>
<dbReference type="RefSeq" id="WP_077244118.1">
    <property type="nucleotide sequence ID" value="NZ_MUZR01000018.1"/>
</dbReference>
<evidence type="ECO:0008006" key="3">
    <source>
        <dbReference type="Google" id="ProtNLM"/>
    </source>
</evidence>
<organism evidence="1 2">
    <name type="scientific">Thioalkalivibrio halophilus</name>
    <dbReference type="NCBI Taxonomy" id="252474"/>
    <lineage>
        <taxon>Bacteria</taxon>
        <taxon>Pseudomonadati</taxon>
        <taxon>Pseudomonadota</taxon>
        <taxon>Gammaproteobacteria</taxon>
        <taxon>Chromatiales</taxon>
        <taxon>Ectothiorhodospiraceae</taxon>
        <taxon>Thioalkalivibrio</taxon>
    </lineage>
</organism>
<accession>A0A1V2ZYT0</accession>
<dbReference type="InterPro" id="IPR011009">
    <property type="entry name" value="Kinase-like_dom_sf"/>
</dbReference>
<dbReference type="SUPFAM" id="SSF56112">
    <property type="entry name" value="Protein kinase-like (PK-like)"/>
    <property type="match status" value="1"/>
</dbReference>
<dbReference type="Proteomes" id="UP000189177">
    <property type="component" value="Unassembled WGS sequence"/>
</dbReference>
<reference evidence="1 2" key="1">
    <citation type="submission" date="2017-02" db="EMBL/GenBank/DDBJ databases">
        <title>Genomic diversity within the haloalkaliphilic genus Thioalkalivibrio.</title>
        <authorList>
            <person name="Ahn A.-C."/>
            <person name="Meier-Kolthoff J."/>
            <person name="Overmars L."/>
            <person name="Richter M."/>
            <person name="Woyke T."/>
            <person name="Sorokin D.Y."/>
            <person name="Muyzer G."/>
        </authorList>
    </citation>
    <scope>NUCLEOTIDE SEQUENCE [LARGE SCALE GENOMIC DNA]</scope>
    <source>
        <strain evidence="1 2">HL17</strain>
    </source>
</reference>
<comment type="caution">
    <text evidence="1">The sequence shown here is derived from an EMBL/GenBank/DDBJ whole genome shotgun (WGS) entry which is preliminary data.</text>
</comment>